<dbReference type="EMBL" id="JAAAUY010000004">
    <property type="protein sequence ID" value="KAF9338281.1"/>
    <property type="molecule type" value="Genomic_DNA"/>
</dbReference>
<name>A0A9P5VRE9_9FUNG</name>
<keyword evidence="2" id="KW-0804">Transcription</keyword>
<feature type="compositionally biased region" description="Basic and acidic residues" evidence="1">
    <location>
        <begin position="20"/>
        <end position="34"/>
    </location>
</feature>
<dbReference type="Proteomes" id="UP000696485">
    <property type="component" value="Unassembled WGS sequence"/>
</dbReference>
<keyword evidence="3" id="KW-1185">Reference proteome</keyword>
<dbReference type="AlphaFoldDB" id="A0A9P5VRE9"/>
<proteinExistence type="predicted"/>
<organism evidence="2 3">
    <name type="scientific">Podila minutissima</name>
    <dbReference type="NCBI Taxonomy" id="64525"/>
    <lineage>
        <taxon>Eukaryota</taxon>
        <taxon>Fungi</taxon>
        <taxon>Fungi incertae sedis</taxon>
        <taxon>Mucoromycota</taxon>
        <taxon>Mortierellomycotina</taxon>
        <taxon>Mortierellomycetes</taxon>
        <taxon>Mortierellales</taxon>
        <taxon>Mortierellaceae</taxon>
        <taxon>Podila</taxon>
    </lineage>
</organism>
<dbReference type="GO" id="GO:0042797">
    <property type="term" value="P:tRNA transcription by RNA polymerase III"/>
    <property type="evidence" value="ECO:0007669"/>
    <property type="project" value="TreeGrafter"/>
</dbReference>
<sequence>MPPKISFKPKISSTARSRKRVVEPTEGGSDHEDGLTQDNSMEQDEDLIEDEVQKMERLEEERLNNEKYVSRATTHKEIDQVVASKAVKPDTGKQVKNDSTPLDDTATPSVESPMEPMDQDFYHEDQDSPMETEGEKEPDYADEGDELVKEIPVFLSQRLAKYLYLFQYPVRAAALPYTQESGPSKARIKPLSQLIELELPVDTSASQYNRERGEELALGMNDKALRTVFDDDLDDDAEKELLDKQTLVSSLIPNATNYLAGVLRNDEMHLTPFHGTVQLRPSFKYLDKIDEKHKQATKKVSDEENKEMIARLKAESEQKAKALQVQVRSAADSEARSRSGPNRARLAEEENWTKLDYFDADTYEADMIYDRMFASHIDELECATTVEDYLTMVSSNNSLRNVKTEHS</sequence>
<feature type="compositionally biased region" description="Polar residues" evidence="1">
    <location>
        <begin position="97"/>
        <end position="110"/>
    </location>
</feature>
<comment type="caution">
    <text evidence="2">The sequence shown here is derived from an EMBL/GenBank/DDBJ whole genome shotgun (WGS) entry which is preliminary data.</text>
</comment>
<keyword evidence="2" id="KW-0240">DNA-directed RNA polymerase</keyword>
<feature type="compositionally biased region" description="Basic and acidic residues" evidence="1">
    <location>
        <begin position="87"/>
        <end position="96"/>
    </location>
</feature>
<feature type="region of interest" description="Disordered" evidence="1">
    <location>
        <begin position="66"/>
        <end position="140"/>
    </location>
</feature>
<evidence type="ECO:0000313" key="2">
    <source>
        <dbReference type="EMBL" id="KAF9338281.1"/>
    </source>
</evidence>
<gene>
    <name evidence="2" type="primary">POLR3E</name>
    <name evidence="2" type="ORF">BG006_006623</name>
</gene>
<dbReference type="InterPro" id="IPR006886">
    <property type="entry name" value="RNA_pol_III_Rpc5"/>
</dbReference>
<feature type="compositionally biased region" description="Basic and acidic residues" evidence="1">
    <location>
        <begin position="66"/>
        <end position="79"/>
    </location>
</feature>
<dbReference type="Pfam" id="PF04801">
    <property type="entry name" value="RPC5"/>
    <property type="match status" value="1"/>
</dbReference>
<dbReference type="PANTHER" id="PTHR12069:SF0">
    <property type="entry name" value="DNA-DIRECTED RNA POLYMERASE III SUBUNIT RPC5"/>
    <property type="match status" value="1"/>
</dbReference>
<protein>
    <submittedName>
        <fullName evidence="2">DNA-directed RNA polymerase III subunit RPC5</fullName>
    </submittedName>
</protein>
<accession>A0A9P5VRE9</accession>
<feature type="region of interest" description="Disordered" evidence="1">
    <location>
        <begin position="1"/>
        <end position="49"/>
    </location>
</feature>
<evidence type="ECO:0000256" key="1">
    <source>
        <dbReference type="SAM" id="MobiDB-lite"/>
    </source>
</evidence>
<reference evidence="2" key="1">
    <citation type="journal article" date="2020" name="Fungal Divers.">
        <title>Resolving the Mortierellaceae phylogeny through synthesis of multi-gene phylogenetics and phylogenomics.</title>
        <authorList>
            <person name="Vandepol N."/>
            <person name="Liber J."/>
            <person name="Desiro A."/>
            <person name="Na H."/>
            <person name="Kennedy M."/>
            <person name="Barry K."/>
            <person name="Grigoriev I.V."/>
            <person name="Miller A.N."/>
            <person name="O'Donnell K."/>
            <person name="Stajich J.E."/>
            <person name="Bonito G."/>
        </authorList>
    </citation>
    <scope>NUCLEOTIDE SEQUENCE</scope>
    <source>
        <strain evidence="2">NVP1</strain>
    </source>
</reference>
<dbReference type="GO" id="GO:0005666">
    <property type="term" value="C:RNA polymerase III complex"/>
    <property type="evidence" value="ECO:0007669"/>
    <property type="project" value="TreeGrafter"/>
</dbReference>
<evidence type="ECO:0000313" key="3">
    <source>
        <dbReference type="Proteomes" id="UP000696485"/>
    </source>
</evidence>
<dbReference type="PANTHER" id="PTHR12069">
    <property type="entry name" value="DNA-DIRECTED RNA POLYMERASES III 80 KDA POLYPEPTIDE RNA POLYMERASE III SUBUNIT 5"/>
    <property type="match status" value="1"/>
</dbReference>